<dbReference type="FunFam" id="3.30.70.3000:FF:000001">
    <property type="entry name" value="tRNA(His) guanylyltransferase"/>
    <property type="match status" value="1"/>
</dbReference>
<dbReference type="PANTHER" id="PTHR12729:SF6">
    <property type="entry name" value="TRNA(HIS) GUANYLYLTRANSFERASE-RELATED"/>
    <property type="match status" value="1"/>
</dbReference>
<keyword evidence="6 14" id="KW-0819">tRNA processing</keyword>
<proteinExistence type="inferred from homology"/>
<gene>
    <name evidence="20" type="ORF">FA14DRAFT_31021</name>
</gene>
<evidence type="ECO:0000313" key="21">
    <source>
        <dbReference type="Proteomes" id="UP000245771"/>
    </source>
</evidence>
<keyword evidence="9 14" id="KW-0547">Nucleotide-binding</keyword>
<feature type="binding site" evidence="16">
    <location>
        <position position="29"/>
    </location>
    <ligand>
        <name>Mg(2+)</name>
        <dbReference type="ChEBI" id="CHEBI:18420"/>
        <label>2</label>
        <note>catalytic</note>
    </ligand>
</feature>
<reference evidence="20 21" key="1">
    <citation type="journal article" date="2018" name="Mol. Biol. Evol.">
        <title>Broad Genomic Sampling Reveals a Smut Pathogenic Ancestry of the Fungal Clade Ustilaginomycotina.</title>
        <authorList>
            <person name="Kijpornyongpan T."/>
            <person name="Mondo S.J."/>
            <person name="Barry K."/>
            <person name="Sandor L."/>
            <person name="Lee J."/>
            <person name="Lipzen A."/>
            <person name="Pangilinan J."/>
            <person name="LaButti K."/>
            <person name="Hainaut M."/>
            <person name="Henrissat B."/>
            <person name="Grigoriev I.V."/>
            <person name="Spatafora J.W."/>
            <person name="Aime M.C."/>
        </authorList>
    </citation>
    <scope>NUCLEOTIDE SEQUENCE [LARGE SCALE GENOMIC DNA]</scope>
    <source>
        <strain evidence="20 21">MCA 3882</strain>
    </source>
</reference>
<evidence type="ECO:0000256" key="9">
    <source>
        <dbReference type="ARBA" id="ARBA00022741"/>
    </source>
</evidence>
<name>A0A316VBK9_9BASI</name>
<evidence type="ECO:0000256" key="8">
    <source>
        <dbReference type="ARBA" id="ARBA00022723"/>
    </source>
</evidence>
<dbReference type="PANTHER" id="PTHR12729">
    <property type="entry name" value="TRNA(HIS) GUANYLYLTRANSFERASE-RELATED"/>
    <property type="match status" value="1"/>
</dbReference>
<dbReference type="FunCoup" id="A0A316VBK9">
    <property type="interactions" value="327"/>
</dbReference>
<feature type="binding site" evidence="16">
    <location>
        <position position="77"/>
    </location>
    <ligand>
        <name>Mg(2+)</name>
        <dbReference type="ChEBI" id="CHEBI:18420"/>
        <label>2</label>
        <note>catalytic</note>
    </ligand>
</feature>
<evidence type="ECO:0000256" key="6">
    <source>
        <dbReference type="ARBA" id="ARBA00022694"/>
    </source>
</evidence>
<dbReference type="STRING" id="1280837.A0A316VBK9"/>
<protein>
    <recommendedName>
        <fullName evidence="4 14">tRNA(His) guanylyltransferase</fullName>
        <ecNumber evidence="3 14">2.7.7.79</ecNumber>
    </recommendedName>
    <alternativeName>
        <fullName evidence="12 14">tRNA-histidine guanylyltransferase</fullName>
    </alternativeName>
</protein>
<evidence type="ECO:0000259" key="18">
    <source>
        <dbReference type="Pfam" id="PF04446"/>
    </source>
</evidence>
<dbReference type="InterPro" id="IPR024956">
    <property type="entry name" value="tRNAHis_GuaTrfase_cat"/>
</dbReference>
<dbReference type="OrthoDB" id="62560at2759"/>
<dbReference type="InParanoid" id="A0A316VBK9"/>
<dbReference type="InterPro" id="IPR038469">
    <property type="entry name" value="tRNAHis_GuaTrfase_Thg1_sf"/>
</dbReference>
<evidence type="ECO:0000256" key="17">
    <source>
        <dbReference type="SAM" id="MobiDB-lite"/>
    </source>
</evidence>
<feature type="binding site" evidence="16">
    <location>
        <position position="29"/>
    </location>
    <ligand>
        <name>Mg(2+)</name>
        <dbReference type="ChEBI" id="CHEBI:18420"/>
        <label>1</label>
        <note>catalytic</note>
    </ligand>
</feature>
<evidence type="ECO:0000256" key="11">
    <source>
        <dbReference type="ARBA" id="ARBA00023134"/>
    </source>
</evidence>
<evidence type="ECO:0000256" key="4">
    <source>
        <dbReference type="ARBA" id="ARBA00015443"/>
    </source>
</evidence>
<comment type="cofactor">
    <cofactor evidence="16">
        <name>Mg(2+)</name>
        <dbReference type="ChEBI" id="CHEBI:18420"/>
    </cofactor>
    <text evidence="16">Binds 2 magnesium ions per subunit.</text>
</comment>
<dbReference type="Pfam" id="PF14413">
    <property type="entry name" value="Thg1C"/>
    <property type="match status" value="1"/>
</dbReference>
<dbReference type="Gene3D" id="3.30.70.3000">
    <property type="match status" value="1"/>
</dbReference>
<evidence type="ECO:0000256" key="12">
    <source>
        <dbReference type="ARBA" id="ARBA00032480"/>
    </source>
</evidence>
<dbReference type="InterPro" id="IPR025845">
    <property type="entry name" value="Thg1_C_dom"/>
</dbReference>
<evidence type="ECO:0000256" key="2">
    <source>
        <dbReference type="ARBA" id="ARBA00010113"/>
    </source>
</evidence>
<evidence type="ECO:0000256" key="15">
    <source>
        <dbReference type="PIRSR" id="PIRSR028980-1"/>
    </source>
</evidence>
<comment type="similarity">
    <text evidence="2 14">Belongs to the tRNA(His) guanylyltransferase family.</text>
</comment>
<keyword evidence="10 14" id="KW-0460">Magnesium</keyword>
<feature type="binding site" evidence="15">
    <location>
        <begin position="29"/>
        <end position="34"/>
    </location>
    <ligand>
        <name>GTP</name>
        <dbReference type="ChEBI" id="CHEBI:37565"/>
    </ligand>
</feature>
<feature type="binding site" evidence="16">
    <location>
        <position position="30"/>
    </location>
    <ligand>
        <name>Mg(2+)</name>
        <dbReference type="ChEBI" id="CHEBI:18420"/>
        <label>1</label>
        <note>catalytic</note>
    </ligand>
</feature>
<evidence type="ECO:0000256" key="1">
    <source>
        <dbReference type="ARBA" id="ARBA00002939"/>
    </source>
</evidence>
<keyword evidence="7 14" id="KW-0548">Nucleotidyltransferase</keyword>
<evidence type="ECO:0000256" key="3">
    <source>
        <dbReference type="ARBA" id="ARBA00012511"/>
    </source>
</evidence>
<accession>A0A316VBK9</accession>
<keyword evidence="11 14" id="KW-0342">GTP-binding</keyword>
<keyword evidence="5 14" id="KW-0808">Transferase</keyword>
<dbReference type="GO" id="GO:0000287">
    <property type="term" value="F:magnesium ion binding"/>
    <property type="evidence" value="ECO:0007669"/>
    <property type="project" value="UniProtKB-UniRule"/>
</dbReference>
<feature type="region of interest" description="Disordered" evidence="17">
    <location>
        <begin position="254"/>
        <end position="292"/>
    </location>
</feature>
<dbReference type="GeneID" id="37023944"/>
<dbReference type="InterPro" id="IPR007537">
    <property type="entry name" value="tRNAHis_GuaTrfase_Thg1"/>
</dbReference>
<comment type="catalytic activity">
    <reaction evidence="13 14">
        <text>a 5'-end ribonucleotide-tRNA(His) + GTP + ATP + H2O = a 5'-end phospho-guanosine-ribonucleotide-tRNA(His) + AMP + 2 diphosphate + H(+)</text>
        <dbReference type="Rhea" id="RHEA:54564"/>
        <dbReference type="Rhea" id="RHEA-COMP:14193"/>
        <dbReference type="Rhea" id="RHEA-COMP:14917"/>
        <dbReference type="ChEBI" id="CHEBI:15377"/>
        <dbReference type="ChEBI" id="CHEBI:15378"/>
        <dbReference type="ChEBI" id="CHEBI:30616"/>
        <dbReference type="ChEBI" id="CHEBI:33019"/>
        <dbReference type="ChEBI" id="CHEBI:37565"/>
        <dbReference type="ChEBI" id="CHEBI:138282"/>
        <dbReference type="ChEBI" id="CHEBI:141847"/>
        <dbReference type="ChEBI" id="CHEBI:456215"/>
        <dbReference type="EC" id="2.7.7.79"/>
    </reaction>
</comment>
<dbReference type="EMBL" id="KZ819603">
    <property type="protein sequence ID" value="PWN34498.1"/>
    <property type="molecule type" value="Genomic_DNA"/>
</dbReference>
<feature type="domain" description="Thg1 C-terminal" evidence="19">
    <location>
        <begin position="138"/>
        <end position="247"/>
    </location>
</feature>
<dbReference type="AlphaFoldDB" id="A0A316VBK9"/>
<dbReference type="EC" id="2.7.7.79" evidence="3 14"/>
<evidence type="ECO:0000256" key="10">
    <source>
        <dbReference type="ARBA" id="ARBA00022842"/>
    </source>
</evidence>
<sequence length="292" mass="33977">MAGSRYAYVRNFELPDPVLPNTYMLVRIDGKGFHRFSNDHNFTKPNDGKALELMNEAARFVMNDLRPEITLAFGESDEYSFLLRPSCTLYKRRSSKLVTHIVSLFTSAYVFNWSKYMDCSLQYPPSFDGRLVIYPSQKEVKDYFAWRQVDTHINNLYNTTFWALVLQGNQTEREAHETLKGTVSSDKNEILYNRFQVNYDKLPAMFRKGTTLAWDARPEKLNEGEGAQEKKPEKVKARLRTLHVDIIGSHFWSESSKQKREVSQLESNEQQPWEDQDRTTDTNSLGFTALKP</sequence>
<feature type="domain" description="tRNAHis guanylyltransferase catalytic" evidence="18">
    <location>
        <begin position="6"/>
        <end position="135"/>
    </location>
</feature>
<keyword evidence="8 14" id="KW-0479">Metal-binding</keyword>
<keyword evidence="21" id="KW-1185">Reference proteome</keyword>
<dbReference type="GO" id="GO:0005525">
    <property type="term" value="F:GTP binding"/>
    <property type="evidence" value="ECO:0007669"/>
    <property type="project" value="UniProtKB-UniRule"/>
</dbReference>
<dbReference type="PIRSF" id="PIRSF028980">
    <property type="entry name" value="tRNAHis_guanylyltransferase"/>
    <property type="match status" value="1"/>
</dbReference>
<evidence type="ECO:0000256" key="16">
    <source>
        <dbReference type="PIRSR" id="PIRSR028980-2"/>
    </source>
</evidence>
<evidence type="ECO:0000256" key="14">
    <source>
        <dbReference type="PIRNR" id="PIRNR028980"/>
    </source>
</evidence>
<organism evidence="20 21">
    <name type="scientific">Meira miltonrushii</name>
    <dbReference type="NCBI Taxonomy" id="1280837"/>
    <lineage>
        <taxon>Eukaryota</taxon>
        <taxon>Fungi</taxon>
        <taxon>Dikarya</taxon>
        <taxon>Basidiomycota</taxon>
        <taxon>Ustilaginomycotina</taxon>
        <taxon>Exobasidiomycetes</taxon>
        <taxon>Exobasidiales</taxon>
        <taxon>Brachybasidiaceae</taxon>
        <taxon>Meira</taxon>
    </lineage>
</organism>
<dbReference type="GO" id="GO:0006400">
    <property type="term" value="P:tRNA modification"/>
    <property type="evidence" value="ECO:0007669"/>
    <property type="project" value="UniProtKB-UniRule"/>
</dbReference>
<comment type="function">
    <text evidence="1 14">Adds a GMP to the 5'-end of tRNA(His) after transcription and RNase P cleavage.</text>
</comment>
<dbReference type="RefSeq" id="XP_025354800.1">
    <property type="nucleotide sequence ID" value="XM_025502163.1"/>
</dbReference>
<evidence type="ECO:0000256" key="7">
    <source>
        <dbReference type="ARBA" id="ARBA00022695"/>
    </source>
</evidence>
<feature type="binding site" evidence="16">
    <location>
        <position position="77"/>
    </location>
    <ligand>
        <name>Mg(2+)</name>
        <dbReference type="ChEBI" id="CHEBI:18420"/>
        <label>1</label>
        <note>catalytic</note>
    </ligand>
</feature>
<dbReference type="GO" id="GO:0008193">
    <property type="term" value="F:tRNA guanylyltransferase activity"/>
    <property type="evidence" value="ECO:0007669"/>
    <property type="project" value="UniProtKB-UniRule"/>
</dbReference>
<dbReference type="Proteomes" id="UP000245771">
    <property type="component" value="Unassembled WGS sequence"/>
</dbReference>
<dbReference type="Pfam" id="PF04446">
    <property type="entry name" value="Thg1"/>
    <property type="match status" value="1"/>
</dbReference>
<evidence type="ECO:0000256" key="5">
    <source>
        <dbReference type="ARBA" id="ARBA00022679"/>
    </source>
</evidence>
<evidence type="ECO:0000256" key="13">
    <source>
        <dbReference type="ARBA" id="ARBA00047281"/>
    </source>
</evidence>
<feature type="compositionally biased region" description="Polar residues" evidence="17">
    <location>
        <begin position="264"/>
        <end position="273"/>
    </location>
</feature>
<feature type="binding site" evidence="15">
    <location>
        <begin position="76"/>
        <end position="77"/>
    </location>
    <ligand>
        <name>GTP</name>
        <dbReference type="ChEBI" id="CHEBI:37565"/>
    </ligand>
</feature>
<evidence type="ECO:0000313" key="20">
    <source>
        <dbReference type="EMBL" id="PWN34498.1"/>
    </source>
</evidence>
<evidence type="ECO:0000259" key="19">
    <source>
        <dbReference type="Pfam" id="PF14413"/>
    </source>
</evidence>